<proteinExistence type="predicted"/>
<dbReference type="AlphaFoldDB" id="A0A1M5F792"/>
<sequence length="144" mass="17253">MKLVLDPKEVTDCFFAETRLLGIMAPVKDYLFCWHLNNKLGIDFRINNDIEIQLTKKQRNYFFAVYEFPEHYTSVTHYLYNNQFDGEYLLPEFKHLDFIWLLKGDDVEDKSINELVRSIKDIRGVQLVTELTTEKIRNKEHLVF</sequence>
<protein>
    <recommendedName>
        <fullName evidence="3">IPExxxVDY family protein</fullName>
    </recommendedName>
</protein>
<dbReference type="NCBIfam" id="NF033205">
    <property type="entry name" value="IPExxxVDY"/>
    <property type="match status" value="1"/>
</dbReference>
<dbReference type="InterPro" id="IPR047690">
    <property type="entry name" value="IPExxxVDY_fam"/>
</dbReference>
<accession>A0A1M5F792</accession>
<evidence type="ECO:0000313" key="1">
    <source>
        <dbReference type="EMBL" id="SHF87365.1"/>
    </source>
</evidence>
<dbReference type="STRING" id="1302690.BUE76_03110"/>
<organism evidence="1 2">
    <name type="scientific">Cnuella takakiae</name>
    <dbReference type="NCBI Taxonomy" id="1302690"/>
    <lineage>
        <taxon>Bacteria</taxon>
        <taxon>Pseudomonadati</taxon>
        <taxon>Bacteroidota</taxon>
        <taxon>Chitinophagia</taxon>
        <taxon>Chitinophagales</taxon>
        <taxon>Chitinophagaceae</taxon>
        <taxon>Cnuella</taxon>
    </lineage>
</organism>
<name>A0A1M5F792_9BACT</name>
<gene>
    <name evidence="1" type="ORF">SAMN05444008_11370</name>
</gene>
<reference evidence="1 2" key="1">
    <citation type="submission" date="2016-11" db="EMBL/GenBank/DDBJ databases">
        <authorList>
            <person name="Jaros S."/>
            <person name="Januszkiewicz K."/>
            <person name="Wedrychowicz H."/>
        </authorList>
    </citation>
    <scope>NUCLEOTIDE SEQUENCE [LARGE SCALE GENOMIC DNA]</scope>
    <source>
        <strain evidence="1 2">DSM 26897</strain>
    </source>
</reference>
<dbReference type="Proteomes" id="UP000184368">
    <property type="component" value="Unassembled WGS sequence"/>
</dbReference>
<dbReference type="OrthoDB" id="676614at2"/>
<keyword evidence="2" id="KW-1185">Reference proteome</keyword>
<dbReference type="RefSeq" id="WP_073045310.1">
    <property type="nucleotide sequence ID" value="NZ_FQUO01000013.1"/>
</dbReference>
<evidence type="ECO:0008006" key="3">
    <source>
        <dbReference type="Google" id="ProtNLM"/>
    </source>
</evidence>
<dbReference type="EMBL" id="FQUO01000013">
    <property type="protein sequence ID" value="SHF87365.1"/>
    <property type="molecule type" value="Genomic_DNA"/>
</dbReference>
<evidence type="ECO:0000313" key="2">
    <source>
        <dbReference type="Proteomes" id="UP000184368"/>
    </source>
</evidence>